<name>A0A8S5VD01_9CAUD</name>
<accession>A0A8S5VD01</accession>
<protein>
    <submittedName>
        <fullName evidence="1">Uncharacterized protein</fullName>
    </submittedName>
</protein>
<dbReference type="EMBL" id="BK016244">
    <property type="protein sequence ID" value="DAG04657.1"/>
    <property type="molecule type" value="Genomic_DNA"/>
</dbReference>
<proteinExistence type="predicted"/>
<evidence type="ECO:0000313" key="1">
    <source>
        <dbReference type="EMBL" id="DAG04657.1"/>
    </source>
</evidence>
<sequence>MVGFSPTNSHRRWAVIYISCNAKQSNRNSILSDHTT</sequence>
<reference evidence="1" key="1">
    <citation type="journal article" date="2021" name="Proc. Natl. Acad. Sci. U.S.A.">
        <title>A Catalog of Tens of Thousands of Viruses from Human Metagenomes Reveals Hidden Associations with Chronic Diseases.</title>
        <authorList>
            <person name="Tisza M.J."/>
            <person name="Buck C.B."/>
        </authorList>
    </citation>
    <scope>NUCLEOTIDE SEQUENCE</scope>
    <source>
        <strain evidence="1">CtDXu9</strain>
    </source>
</reference>
<organism evidence="1">
    <name type="scientific">Siphoviridae sp. ctDXu9</name>
    <dbReference type="NCBI Taxonomy" id="2825387"/>
    <lineage>
        <taxon>Viruses</taxon>
        <taxon>Duplodnaviria</taxon>
        <taxon>Heunggongvirae</taxon>
        <taxon>Uroviricota</taxon>
        <taxon>Caudoviricetes</taxon>
    </lineage>
</organism>